<dbReference type="SUPFAM" id="SSF50346">
    <property type="entry name" value="PRC-barrel domain"/>
    <property type="match status" value="1"/>
</dbReference>
<proteinExistence type="predicted"/>
<dbReference type="InterPro" id="IPR027275">
    <property type="entry name" value="PRC-brl_dom"/>
</dbReference>
<protein>
    <submittedName>
        <fullName evidence="3">PRC-barrel domain protein</fullName>
    </submittedName>
</protein>
<dbReference type="InterPro" id="IPR011033">
    <property type="entry name" value="PRC_barrel-like_sf"/>
</dbReference>
<dbReference type="RefSeq" id="WP_132533204.1">
    <property type="nucleotide sequence ID" value="NZ_BMJO01000002.1"/>
</dbReference>
<evidence type="ECO:0000259" key="1">
    <source>
        <dbReference type="Pfam" id="PF05239"/>
    </source>
</evidence>
<dbReference type="AlphaFoldDB" id="A0A4R2HCG0"/>
<comment type="caution">
    <text evidence="3">The sequence shown here is derived from an EMBL/GenBank/DDBJ whole genome shotgun (WGS) entry which is preliminary data.</text>
</comment>
<evidence type="ECO:0000313" key="3">
    <source>
        <dbReference type="EMBL" id="TCO25456.1"/>
    </source>
</evidence>
<dbReference type="GO" id="GO:0019684">
    <property type="term" value="P:photosynthesis, light reaction"/>
    <property type="evidence" value="ECO:0007669"/>
    <property type="project" value="InterPro"/>
</dbReference>
<feature type="domain" description="PRC-barrel" evidence="1">
    <location>
        <begin position="27"/>
        <end position="95"/>
    </location>
</feature>
<dbReference type="EMBL" id="BMJO01000002">
    <property type="protein sequence ID" value="GGE45292.1"/>
    <property type="molecule type" value="Genomic_DNA"/>
</dbReference>
<dbReference type="OrthoDB" id="1422173at2"/>
<reference evidence="2" key="1">
    <citation type="journal article" date="2014" name="Int. J. Syst. Evol. Microbiol.">
        <title>Complete genome of a new Firmicutes species belonging to the dominant human colonic microbiota ('Ruminococcus bicirculans') reveals two chromosomes and a selective capacity to utilize plant glucans.</title>
        <authorList>
            <consortium name="NISC Comparative Sequencing Program"/>
            <person name="Wegmann U."/>
            <person name="Louis P."/>
            <person name="Goesmann A."/>
            <person name="Henrissat B."/>
            <person name="Duncan S.H."/>
            <person name="Flint H.J."/>
        </authorList>
    </citation>
    <scope>NUCLEOTIDE SEQUENCE</scope>
    <source>
        <strain evidence="2">CGMCC 1.15644</strain>
    </source>
</reference>
<evidence type="ECO:0000313" key="2">
    <source>
        <dbReference type="EMBL" id="GGE45292.1"/>
    </source>
</evidence>
<name>A0A4R2HCG0_9SPHI</name>
<sequence>MEENKITYSNLLELSTSDYRLTEGEQDIKGWKVSNESGHIIGEVSDLLFDQEHNAVRYMLIILENIGNELDEKPILIPIGLGKLHDQENVVIVPDFHTDQLHAMPLYIKDEVTHQMEDTIRDVIGSPAALRMEEKITELDRQVFYDHHHFDRKGSIMRKDNVTDGIISGDNDSVDRVEERKTIHELIDQSKVGN</sequence>
<dbReference type="InterPro" id="IPR014747">
    <property type="entry name" value="Bac_photo_RC_H_C"/>
</dbReference>
<dbReference type="Pfam" id="PF05239">
    <property type="entry name" value="PRC"/>
    <property type="match status" value="1"/>
</dbReference>
<reference evidence="2" key="4">
    <citation type="submission" date="2024-05" db="EMBL/GenBank/DDBJ databases">
        <authorList>
            <person name="Sun Q."/>
            <person name="Zhou Y."/>
        </authorList>
    </citation>
    <scope>NUCLEOTIDE SEQUENCE</scope>
    <source>
        <strain evidence="2">CGMCC 1.15644</strain>
    </source>
</reference>
<reference evidence="5" key="2">
    <citation type="journal article" date="2019" name="Int. J. Syst. Evol. Microbiol.">
        <title>The Global Catalogue of Microorganisms (GCM) 10K type strain sequencing project: providing services to taxonomists for standard genome sequencing and annotation.</title>
        <authorList>
            <consortium name="The Broad Institute Genomics Platform"/>
            <consortium name="The Broad Institute Genome Sequencing Center for Infectious Disease"/>
            <person name="Wu L."/>
            <person name="Ma J."/>
        </authorList>
    </citation>
    <scope>NUCLEOTIDE SEQUENCE [LARGE SCALE GENOMIC DNA]</scope>
    <source>
        <strain evidence="5">CGMCC 1.15644</strain>
    </source>
</reference>
<gene>
    <name evidence="3" type="ORF">EV200_104494</name>
    <name evidence="2" type="ORF">GCM10011413_09300</name>
</gene>
<accession>A0A4R2HCG0</accession>
<dbReference type="Proteomes" id="UP000622648">
    <property type="component" value="Unassembled WGS sequence"/>
</dbReference>
<dbReference type="Gene3D" id="3.90.50.10">
    <property type="entry name" value="Photosynthetic Reaction Center, subunit H, domain 2"/>
    <property type="match status" value="1"/>
</dbReference>
<evidence type="ECO:0000313" key="4">
    <source>
        <dbReference type="Proteomes" id="UP000295684"/>
    </source>
</evidence>
<organism evidence="3 4">
    <name type="scientific">Pedobacter psychrotolerans</name>
    <dbReference type="NCBI Taxonomy" id="1843235"/>
    <lineage>
        <taxon>Bacteria</taxon>
        <taxon>Pseudomonadati</taxon>
        <taxon>Bacteroidota</taxon>
        <taxon>Sphingobacteriia</taxon>
        <taxon>Sphingobacteriales</taxon>
        <taxon>Sphingobacteriaceae</taxon>
        <taxon>Pedobacter</taxon>
    </lineage>
</organism>
<dbReference type="EMBL" id="SLWO01000004">
    <property type="protein sequence ID" value="TCO25456.1"/>
    <property type="molecule type" value="Genomic_DNA"/>
</dbReference>
<dbReference type="GO" id="GO:0030077">
    <property type="term" value="C:plasma membrane light-harvesting complex"/>
    <property type="evidence" value="ECO:0007669"/>
    <property type="project" value="InterPro"/>
</dbReference>
<keyword evidence="5" id="KW-1185">Reference proteome</keyword>
<evidence type="ECO:0000313" key="5">
    <source>
        <dbReference type="Proteomes" id="UP000622648"/>
    </source>
</evidence>
<dbReference type="Proteomes" id="UP000295684">
    <property type="component" value="Unassembled WGS sequence"/>
</dbReference>
<reference evidence="3 4" key="3">
    <citation type="submission" date="2019-03" db="EMBL/GenBank/DDBJ databases">
        <title>Genomic Encyclopedia of Type Strains, Phase IV (KMG-IV): sequencing the most valuable type-strain genomes for metagenomic binning, comparative biology and taxonomic classification.</title>
        <authorList>
            <person name="Goeker M."/>
        </authorList>
    </citation>
    <scope>NUCLEOTIDE SEQUENCE [LARGE SCALE GENOMIC DNA]</scope>
    <source>
        <strain evidence="3 4">DSM 103236</strain>
    </source>
</reference>